<evidence type="ECO:0000259" key="7">
    <source>
        <dbReference type="Pfam" id="PF08240"/>
    </source>
</evidence>
<dbReference type="RefSeq" id="WP_128752553.1">
    <property type="nucleotide sequence ID" value="NZ_CP035282.1"/>
</dbReference>
<keyword evidence="9" id="KW-1185">Reference proteome</keyword>
<comment type="cofactor">
    <cofactor evidence="4">
        <name>Zn(2+)</name>
        <dbReference type="ChEBI" id="CHEBI:29105"/>
    </cofactor>
</comment>
<name>A0A410QD15_9FIRM</name>
<organism evidence="8 9">
    <name type="scientific">Acidilutibacter cellobiosedens</name>
    <dbReference type="NCBI Taxonomy" id="2507161"/>
    <lineage>
        <taxon>Bacteria</taxon>
        <taxon>Bacillati</taxon>
        <taxon>Bacillota</taxon>
        <taxon>Tissierellia</taxon>
        <taxon>Tissierellales</taxon>
        <taxon>Acidilutibacteraceae</taxon>
        <taxon>Acidilutibacter</taxon>
    </lineage>
</organism>
<evidence type="ECO:0000256" key="1">
    <source>
        <dbReference type="ARBA" id="ARBA00022723"/>
    </source>
</evidence>
<keyword evidence="2 4" id="KW-0862">Zinc</keyword>
<comment type="similarity">
    <text evidence="4">Belongs to the zinc-containing alcohol dehydrogenase family.</text>
</comment>
<protein>
    <submittedName>
        <fullName evidence="8">Sorbitol dehydrogenase</fullName>
    </submittedName>
</protein>
<dbReference type="InterPro" id="IPR050129">
    <property type="entry name" value="Zn_alcohol_dh"/>
</dbReference>
<dbReference type="KEGG" id="spoa:EQM13_09890"/>
<dbReference type="GO" id="GO:0008270">
    <property type="term" value="F:zinc ion binding"/>
    <property type="evidence" value="ECO:0007669"/>
    <property type="project" value="InterPro"/>
</dbReference>
<evidence type="ECO:0000313" key="9">
    <source>
        <dbReference type="Proteomes" id="UP000287969"/>
    </source>
</evidence>
<dbReference type="Pfam" id="PF00107">
    <property type="entry name" value="ADH_zinc_N"/>
    <property type="match status" value="1"/>
</dbReference>
<evidence type="ECO:0000313" key="8">
    <source>
        <dbReference type="EMBL" id="QAT61881.1"/>
    </source>
</evidence>
<dbReference type="SUPFAM" id="SSF51735">
    <property type="entry name" value="NAD(P)-binding Rossmann-fold domains"/>
    <property type="match status" value="1"/>
</dbReference>
<dbReference type="Pfam" id="PF08240">
    <property type="entry name" value="ADH_N"/>
    <property type="match status" value="1"/>
</dbReference>
<keyword evidence="5" id="KW-1133">Transmembrane helix</keyword>
<keyword evidence="3" id="KW-0560">Oxidoreductase</keyword>
<evidence type="ECO:0000256" key="4">
    <source>
        <dbReference type="RuleBase" id="RU361277"/>
    </source>
</evidence>
<feature type="domain" description="Alcohol dehydrogenase-like N-terminal" evidence="7">
    <location>
        <begin position="27"/>
        <end position="141"/>
    </location>
</feature>
<evidence type="ECO:0000259" key="6">
    <source>
        <dbReference type="Pfam" id="PF00107"/>
    </source>
</evidence>
<dbReference type="PROSITE" id="PS00059">
    <property type="entry name" value="ADH_ZINC"/>
    <property type="match status" value="1"/>
</dbReference>
<dbReference type="InterPro" id="IPR002328">
    <property type="entry name" value="ADH_Zn_CS"/>
</dbReference>
<accession>A0A410QD15</accession>
<dbReference type="Proteomes" id="UP000287969">
    <property type="component" value="Chromosome"/>
</dbReference>
<dbReference type="InterPro" id="IPR011032">
    <property type="entry name" value="GroES-like_sf"/>
</dbReference>
<reference evidence="9" key="1">
    <citation type="submission" date="2019-01" db="EMBL/GenBank/DDBJ databases">
        <title>Draft genomes of a novel of Sporanaerobacter strains.</title>
        <authorList>
            <person name="Ma S."/>
        </authorList>
    </citation>
    <scope>NUCLEOTIDE SEQUENCE [LARGE SCALE GENOMIC DNA]</scope>
    <source>
        <strain evidence="9">NJN-17</strain>
    </source>
</reference>
<dbReference type="EMBL" id="CP035282">
    <property type="protein sequence ID" value="QAT61881.1"/>
    <property type="molecule type" value="Genomic_DNA"/>
</dbReference>
<dbReference type="PANTHER" id="PTHR43401:SF2">
    <property type="entry name" value="L-THREONINE 3-DEHYDROGENASE"/>
    <property type="match status" value="1"/>
</dbReference>
<evidence type="ECO:0000256" key="2">
    <source>
        <dbReference type="ARBA" id="ARBA00022833"/>
    </source>
</evidence>
<dbReference type="AlphaFoldDB" id="A0A410QD15"/>
<proteinExistence type="inferred from homology"/>
<evidence type="ECO:0000256" key="3">
    <source>
        <dbReference type="ARBA" id="ARBA00023002"/>
    </source>
</evidence>
<dbReference type="PANTHER" id="PTHR43401">
    <property type="entry name" value="L-THREONINE 3-DEHYDROGENASE"/>
    <property type="match status" value="1"/>
</dbReference>
<dbReference type="Gene3D" id="3.40.50.720">
    <property type="entry name" value="NAD(P)-binding Rossmann-like Domain"/>
    <property type="match status" value="1"/>
</dbReference>
<feature type="domain" description="Alcohol dehydrogenase-like C-terminal" evidence="6">
    <location>
        <begin position="182"/>
        <end position="311"/>
    </location>
</feature>
<keyword evidence="5" id="KW-0472">Membrane</keyword>
<dbReference type="InterPro" id="IPR036291">
    <property type="entry name" value="NAD(P)-bd_dom_sf"/>
</dbReference>
<dbReference type="Gene3D" id="3.90.180.10">
    <property type="entry name" value="Medium-chain alcohol dehydrogenases, catalytic domain"/>
    <property type="match status" value="1"/>
</dbReference>
<gene>
    <name evidence="8" type="ORF">EQM13_09890</name>
</gene>
<evidence type="ECO:0000256" key="5">
    <source>
        <dbReference type="SAM" id="Phobius"/>
    </source>
</evidence>
<dbReference type="SUPFAM" id="SSF50129">
    <property type="entry name" value="GroES-like"/>
    <property type="match status" value="1"/>
</dbReference>
<dbReference type="OrthoDB" id="9769198at2"/>
<dbReference type="GO" id="GO:0016491">
    <property type="term" value="F:oxidoreductase activity"/>
    <property type="evidence" value="ECO:0007669"/>
    <property type="project" value="UniProtKB-KW"/>
</dbReference>
<sequence>MKALMRLTEKAYDMNVVEIPEPVVDKDNWVKVKVAYAGVCGGSDIKLMKVDAVGDSAKLKPPVILGHEASGIVVEVGKSVTRTKVGDKVVYETTVDNCGACRYCHSGDWNMCPSRKGLGSAINGSFAEYVIVPERNIRLLPENVSLKVGALAEPLACAYHIVYDRGHIHSGENIVIIGPGIIGLCCSLVALAAGAKVIMIGTRHSSHRLEAAKEFGCSVLTNDIDNLDERVRELCNGDLADISVDAIGSNQAFDTALHLVRKMGRIVIGGVPSLESNMYTVDMSYIYKNQLYITAGRSSRPSSWTGALNVLSRYPDKFEKLVSKCFPIEKWQEAFDATIKKDVLKAMIKFDI</sequence>
<dbReference type="InterPro" id="IPR013154">
    <property type="entry name" value="ADH-like_N"/>
</dbReference>
<keyword evidence="1 4" id="KW-0479">Metal-binding</keyword>
<dbReference type="InterPro" id="IPR013149">
    <property type="entry name" value="ADH-like_C"/>
</dbReference>
<keyword evidence="5" id="KW-0812">Transmembrane</keyword>
<feature type="transmembrane region" description="Helical" evidence="5">
    <location>
        <begin position="174"/>
        <end position="198"/>
    </location>
</feature>